<feature type="transmembrane region" description="Helical" evidence="7">
    <location>
        <begin position="294"/>
        <end position="313"/>
    </location>
</feature>
<gene>
    <name evidence="10" type="ORF">ER308_09845</name>
</gene>
<keyword evidence="6 7" id="KW-0472">Membrane</keyword>
<evidence type="ECO:0000313" key="11">
    <source>
        <dbReference type="Proteomes" id="UP000291469"/>
    </source>
</evidence>
<evidence type="ECO:0000256" key="7">
    <source>
        <dbReference type="SAM" id="Phobius"/>
    </source>
</evidence>
<comment type="subcellular location">
    <subcellularLocation>
        <location evidence="1">Cell membrane</location>
        <topology evidence="1">Multi-pass membrane protein</topology>
    </subcellularLocation>
</comment>
<evidence type="ECO:0000256" key="3">
    <source>
        <dbReference type="ARBA" id="ARBA00022741"/>
    </source>
</evidence>
<reference evidence="10 11" key="1">
    <citation type="submission" date="2019-01" db="EMBL/GenBank/DDBJ databases">
        <title>Egibacter rhizosphaerae EGI 80759T.</title>
        <authorList>
            <person name="Chen D.-D."/>
            <person name="Tian Y."/>
            <person name="Jiao J.-Y."/>
            <person name="Zhang X.-T."/>
            <person name="Zhang Y.-G."/>
            <person name="Zhang Y."/>
            <person name="Xiao M."/>
            <person name="Shu W.-S."/>
            <person name="Li W.-J."/>
        </authorList>
    </citation>
    <scope>NUCLEOTIDE SEQUENCE [LARGE SCALE GENOMIC DNA]</scope>
    <source>
        <strain evidence="10 11">EGI 80759</strain>
    </source>
</reference>
<evidence type="ECO:0000256" key="4">
    <source>
        <dbReference type="ARBA" id="ARBA00022840"/>
    </source>
</evidence>
<dbReference type="InterPro" id="IPR027417">
    <property type="entry name" value="P-loop_NTPase"/>
</dbReference>
<feature type="domain" description="ABC transporter" evidence="8">
    <location>
        <begin position="375"/>
        <end position="587"/>
    </location>
</feature>
<dbReference type="SUPFAM" id="SSF90123">
    <property type="entry name" value="ABC transporter transmembrane region"/>
    <property type="match status" value="1"/>
</dbReference>
<dbReference type="AlphaFoldDB" id="A0A411YF31"/>
<dbReference type="Pfam" id="PF00005">
    <property type="entry name" value="ABC_tran"/>
    <property type="match status" value="1"/>
</dbReference>
<evidence type="ECO:0000256" key="6">
    <source>
        <dbReference type="ARBA" id="ARBA00023136"/>
    </source>
</evidence>
<dbReference type="GO" id="GO:0140359">
    <property type="term" value="F:ABC-type transporter activity"/>
    <property type="evidence" value="ECO:0007669"/>
    <property type="project" value="InterPro"/>
</dbReference>
<sequence length="588" mass="62345">MSAPSGRAAADGDATVRDVLRIGAAIARFRPGLFWGALALWVGFWVLPLAFGLGLRWLVDTIAAGAPLRSLVGIGGLVLAAEATRIVVFGGALRTWIRWWVISQTQMRANLLDGQLAREPDRRARPVEDPAAAVTVFRDDVDDATIFVDTWMDAAGVVVFAVAALAIMAGIDPLVAAVVLVPVAVSFALNNALATWLRRWRRADREATEGVTGFLGDAFASVLTIKTAGAERAVVDRLAVRNARRRTTALRDRLLEDALRGANTASVPVTIGLVLLVAAGGLRDEVLSVGDLTLVASYATTLVALPLFAGLLVSRGRHLQVAANRLARLLPGDDPHRAVAPRDERVEALTRVIDQPGETPIRNDPPGAPAGPVAVEVRGLAALHRDGTPGIAGVDLDLPAGTVTVVTGPVGAGKTTFLRALLGLLPTEGEVRWDGEPIADLAAHMVPPNAAYVAQVPRLFTEPLRDNLRLGRDLDDEELHAAAERAQIAAEVAAMPDGLDTVVGSRGVRLSGGQVQRAATARALAHRPRLLVVDDLSSAVDVETEQALWKALREDGSSTVLAVSHRAVARRHADRVVRLEGGRLRELD</sequence>
<dbReference type="CDD" id="cd03228">
    <property type="entry name" value="ABCC_MRP_Like"/>
    <property type="match status" value="1"/>
</dbReference>
<name>A0A411YF31_9ACTN</name>
<feature type="transmembrane region" description="Helical" evidence="7">
    <location>
        <begin position="71"/>
        <end position="93"/>
    </location>
</feature>
<dbReference type="SMART" id="SM00382">
    <property type="entry name" value="AAA"/>
    <property type="match status" value="1"/>
</dbReference>
<dbReference type="SUPFAM" id="SSF52540">
    <property type="entry name" value="P-loop containing nucleoside triphosphate hydrolases"/>
    <property type="match status" value="1"/>
</dbReference>
<evidence type="ECO:0000313" key="10">
    <source>
        <dbReference type="EMBL" id="QBI19828.1"/>
    </source>
</evidence>
<dbReference type="InterPro" id="IPR011527">
    <property type="entry name" value="ABC1_TM_dom"/>
</dbReference>
<feature type="transmembrane region" description="Helical" evidence="7">
    <location>
        <begin position="154"/>
        <end position="171"/>
    </location>
</feature>
<dbReference type="InterPro" id="IPR003593">
    <property type="entry name" value="AAA+_ATPase"/>
</dbReference>
<dbReference type="KEGG" id="erz:ER308_09845"/>
<dbReference type="InterPro" id="IPR003439">
    <property type="entry name" value="ABC_transporter-like_ATP-bd"/>
</dbReference>
<keyword evidence="2 7" id="KW-0812">Transmembrane</keyword>
<evidence type="ECO:0000256" key="2">
    <source>
        <dbReference type="ARBA" id="ARBA00022692"/>
    </source>
</evidence>
<evidence type="ECO:0000256" key="5">
    <source>
        <dbReference type="ARBA" id="ARBA00022989"/>
    </source>
</evidence>
<dbReference type="GO" id="GO:0016887">
    <property type="term" value="F:ATP hydrolysis activity"/>
    <property type="evidence" value="ECO:0007669"/>
    <property type="project" value="InterPro"/>
</dbReference>
<dbReference type="Gene3D" id="1.20.1560.10">
    <property type="entry name" value="ABC transporter type 1, transmembrane domain"/>
    <property type="match status" value="1"/>
</dbReference>
<dbReference type="EMBL" id="CP036402">
    <property type="protein sequence ID" value="QBI19828.1"/>
    <property type="molecule type" value="Genomic_DNA"/>
</dbReference>
<keyword evidence="11" id="KW-1185">Reference proteome</keyword>
<dbReference type="Gene3D" id="3.40.50.300">
    <property type="entry name" value="P-loop containing nucleotide triphosphate hydrolases"/>
    <property type="match status" value="1"/>
</dbReference>
<dbReference type="PANTHER" id="PTHR24221">
    <property type="entry name" value="ATP-BINDING CASSETTE SUB-FAMILY B"/>
    <property type="match status" value="1"/>
</dbReference>
<proteinExistence type="predicted"/>
<dbReference type="PANTHER" id="PTHR24221:SF423">
    <property type="entry name" value="ABC TRANSPORTER"/>
    <property type="match status" value="1"/>
</dbReference>
<dbReference type="Pfam" id="PF00664">
    <property type="entry name" value="ABC_membrane"/>
    <property type="match status" value="1"/>
</dbReference>
<accession>A0A411YF31</accession>
<feature type="transmembrane region" description="Helical" evidence="7">
    <location>
        <begin position="177"/>
        <end position="197"/>
    </location>
</feature>
<dbReference type="PROSITE" id="PS50893">
    <property type="entry name" value="ABC_TRANSPORTER_2"/>
    <property type="match status" value="1"/>
</dbReference>
<evidence type="ECO:0000259" key="8">
    <source>
        <dbReference type="PROSITE" id="PS50893"/>
    </source>
</evidence>
<feature type="domain" description="ABC transmembrane type-1" evidence="9">
    <location>
        <begin position="35"/>
        <end position="302"/>
    </location>
</feature>
<feature type="transmembrane region" description="Helical" evidence="7">
    <location>
        <begin position="33"/>
        <end position="59"/>
    </location>
</feature>
<dbReference type="PROSITE" id="PS50929">
    <property type="entry name" value="ABC_TM1F"/>
    <property type="match status" value="1"/>
</dbReference>
<dbReference type="GO" id="GO:0005886">
    <property type="term" value="C:plasma membrane"/>
    <property type="evidence" value="ECO:0007669"/>
    <property type="project" value="UniProtKB-SubCell"/>
</dbReference>
<dbReference type="RefSeq" id="WP_131154825.1">
    <property type="nucleotide sequence ID" value="NZ_CP036402.1"/>
</dbReference>
<organism evidence="10 11">
    <name type="scientific">Egibacter rhizosphaerae</name>
    <dbReference type="NCBI Taxonomy" id="1670831"/>
    <lineage>
        <taxon>Bacteria</taxon>
        <taxon>Bacillati</taxon>
        <taxon>Actinomycetota</taxon>
        <taxon>Nitriliruptoria</taxon>
        <taxon>Egibacterales</taxon>
        <taxon>Egibacteraceae</taxon>
        <taxon>Egibacter</taxon>
    </lineage>
</organism>
<dbReference type="Proteomes" id="UP000291469">
    <property type="component" value="Chromosome"/>
</dbReference>
<evidence type="ECO:0000256" key="1">
    <source>
        <dbReference type="ARBA" id="ARBA00004651"/>
    </source>
</evidence>
<feature type="transmembrane region" description="Helical" evidence="7">
    <location>
        <begin position="261"/>
        <end position="282"/>
    </location>
</feature>
<dbReference type="InterPro" id="IPR039421">
    <property type="entry name" value="Type_1_exporter"/>
</dbReference>
<keyword evidence="3" id="KW-0547">Nucleotide-binding</keyword>
<keyword evidence="5 7" id="KW-1133">Transmembrane helix</keyword>
<evidence type="ECO:0000259" key="9">
    <source>
        <dbReference type="PROSITE" id="PS50929"/>
    </source>
</evidence>
<keyword evidence="4 10" id="KW-0067">ATP-binding</keyword>
<dbReference type="InterPro" id="IPR036640">
    <property type="entry name" value="ABC1_TM_sf"/>
</dbReference>
<protein>
    <submittedName>
        <fullName evidence="10">ABC transporter ATP-binding protein</fullName>
    </submittedName>
</protein>
<dbReference type="GO" id="GO:0005524">
    <property type="term" value="F:ATP binding"/>
    <property type="evidence" value="ECO:0007669"/>
    <property type="project" value="UniProtKB-KW"/>
</dbReference>
<dbReference type="OrthoDB" id="9770415at2"/>